<evidence type="ECO:0000313" key="3">
    <source>
        <dbReference type="EMBL" id="KAF6209527.1"/>
    </source>
</evidence>
<dbReference type="PANTHER" id="PTHR21879">
    <property type="entry name" value="FI03362P-RELATED-RELATED"/>
    <property type="match status" value="1"/>
</dbReference>
<feature type="region of interest" description="Disordered" evidence="1">
    <location>
        <begin position="197"/>
        <end position="228"/>
    </location>
</feature>
<dbReference type="EMBL" id="WIXP02000006">
    <property type="protein sequence ID" value="KAF6209527.1"/>
    <property type="molecule type" value="Genomic_DNA"/>
</dbReference>
<dbReference type="Pfam" id="PF07898">
    <property type="entry name" value="DUF1676"/>
    <property type="match status" value="1"/>
</dbReference>
<dbReference type="GO" id="GO:0016020">
    <property type="term" value="C:membrane"/>
    <property type="evidence" value="ECO:0007669"/>
    <property type="project" value="TreeGrafter"/>
</dbReference>
<gene>
    <name evidence="3" type="ORF">GE061_015275</name>
</gene>
<dbReference type="Proteomes" id="UP000466442">
    <property type="component" value="Unassembled WGS sequence"/>
</dbReference>
<evidence type="ECO:0000256" key="1">
    <source>
        <dbReference type="SAM" id="MobiDB-lite"/>
    </source>
</evidence>
<dbReference type="OrthoDB" id="8192916at2759"/>
<feature type="transmembrane region" description="Helical" evidence="2">
    <location>
        <begin position="140"/>
        <end position="160"/>
    </location>
</feature>
<feature type="transmembrane region" description="Helical" evidence="2">
    <location>
        <begin position="115"/>
        <end position="134"/>
    </location>
</feature>
<organism evidence="3 4">
    <name type="scientific">Apolygus lucorum</name>
    <name type="common">Small green plant bug</name>
    <name type="synonym">Lygocoris lucorum</name>
    <dbReference type="NCBI Taxonomy" id="248454"/>
    <lineage>
        <taxon>Eukaryota</taxon>
        <taxon>Metazoa</taxon>
        <taxon>Ecdysozoa</taxon>
        <taxon>Arthropoda</taxon>
        <taxon>Hexapoda</taxon>
        <taxon>Insecta</taxon>
        <taxon>Pterygota</taxon>
        <taxon>Neoptera</taxon>
        <taxon>Paraneoptera</taxon>
        <taxon>Hemiptera</taxon>
        <taxon>Heteroptera</taxon>
        <taxon>Panheteroptera</taxon>
        <taxon>Cimicomorpha</taxon>
        <taxon>Miridae</taxon>
        <taxon>Mirini</taxon>
        <taxon>Apolygus</taxon>
    </lineage>
</organism>
<accession>A0A8S9XKM1</accession>
<comment type="caution">
    <text evidence="3">The sequence shown here is derived from an EMBL/GenBank/DDBJ whole genome shotgun (WGS) entry which is preliminary data.</text>
</comment>
<name>A0A8S9XKM1_APOLU</name>
<reference evidence="3" key="1">
    <citation type="journal article" date="2021" name="Mol. Ecol. Resour.">
        <title>Apolygus lucorum genome provides insights into omnivorousness and mesophyll feeding.</title>
        <authorList>
            <person name="Liu Y."/>
            <person name="Liu H."/>
            <person name="Wang H."/>
            <person name="Huang T."/>
            <person name="Liu B."/>
            <person name="Yang B."/>
            <person name="Yin L."/>
            <person name="Li B."/>
            <person name="Zhang Y."/>
            <person name="Zhang S."/>
            <person name="Jiang F."/>
            <person name="Zhang X."/>
            <person name="Ren Y."/>
            <person name="Wang B."/>
            <person name="Wang S."/>
            <person name="Lu Y."/>
            <person name="Wu K."/>
            <person name="Fan W."/>
            <person name="Wang G."/>
        </authorList>
    </citation>
    <scope>NUCLEOTIDE SEQUENCE</scope>
    <source>
        <strain evidence="3">12Hb</strain>
    </source>
</reference>
<keyword evidence="2" id="KW-0472">Membrane</keyword>
<proteinExistence type="predicted"/>
<keyword evidence="4" id="KW-1185">Reference proteome</keyword>
<keyword evidence="2" id="KW-0812">Transmembrane</keyword>
<dbReference type="PANTHER" id="PTHR21879:SF22">
    <property type="entry name" value="FI03362P-RELATED"/>
    <property type="match status" value="1"/>
</dbReference>
<sequence>MMADQALDKGNFKITEGISIVKSPDAVPGDGAPRSLSPDDIQKQDIFSLVINRAERFLKTHTFKFDLKGSEVIDAVSNGARALGDATDALGLTEEEEGEGEESARRKVKKAGKMLLPLLIMLKMKAAALIPVALGAIALIAGKALLIGKIALLLSGIIALKKLLSGHQNTTAATSPSAAEAATSEATEAAVTEAAGVALPTPLRTSPTRVTNPKLNKPPPNLGYSRYREEPTNKILRRLFI</sequence>
<keyword evidence="2" id="KW-1133">Transmembrane helix</keyword>
<dbReference type="AlphaFoldDB" id="A0A8S9XKM1"/>
<evidence type="ECO:0000313" key="4">
    <source>
        <dbReference type="Proteomes" id="UP000466442"/>
    </source>
</evidence>
<dbReference type="InterPro" id="IPR012464">
    <property type="entry name" value="DUF1676"/>
</dbReference>
<protein>
    <submittedName>
        <fullName evidence="3">Uncharacterized protein</fullName>
    </submittedName>
</protein>
<evidence type="ECO:0000256" key="2">
    <source>
        <dbReference type="SAM" id="Phobius"/>
    </source>
</evidence>